<dbReference type="SUPFAM" id="SSF52540">
    <property type="entry name" value="P-loop containing nucleoside triphosphate hydrolases"/>
    <property type="match status" value="1"/>
</dbReference>
<keyword evidence="6" id="KW-0067">ATP-binding</keyword>
<organism evidence="11 12">
    <name type="scientific">Tripterygium wilfordii</name>
    <name type="common">Thunder God vine</name>
    <dbReference type="NCBI Taxonomy" id="458696"/>
    <lineage>
        <taxon>Eukaryota</taxon>
        <taxon>Viridiplantae</taxon>
        <taxon>Streptophyta</taxon>
        <taxon>Embryophyta</taxon>
        <taxon>Tracheophyta</taxon>
        <taxon>Spermatophyta</taxon>
        <taxon>Magnoliopsida</taxon>
        <taxon>eudicotyledons</taxon>
        <taxon>Gunneridae</taxon>
        <taxon>Pentapetalae</taxon>
        <taxon>rosids</taxon>
        <taxon>fabids</taxon>
        <taxon>Celastrales</taxon>
        <taxon>Celastraceae</taxon>
        <taxon>Tripterygium</taxon>
    </lineage>
</organism>
<comment type="subunit">
    <text evidence="3">Heterotetramer of subunits RFC2, RFC3, RFC4 and RFC5 that can form a complex with RFC1.</text>
</comment>
<dbReference type="InterPro" id="IPR027417">
    <property type="entry name" value="P-loop_NTPase"/>
</dbReference>
<evidence type="ECO:0000256" key="6">
    <source>
        <dbReference type="ARBA" id="ARBA00022840"/>
    </source>
</evidence>
<dbReference type="CDD" id="cd18140">
    <property type="entry name" value="HLD_clamp_RFC"/>
    <property type="match status" value="1"/>
</dbReference>
<evidence type="ECO:0000256" key="8">
    <source>
        <dbReference type="ARBA" id="ARBA00023306"/>
    </source>
</evidence>
<dbReference type="GO" id="GO:0005634">
    <property type="term" value="C:nucleus"/>
    <property type="evidence" value="ECO:0007669"/>
    <property type="project" value="UniProtKB-SubCell"/>
</dbReference>
<dbReference type="GO" id="GO:0003689">
    <property type="term" value="F:DNA clamp loader activity"/>
    <property type="evidence" value="ECO:0007669"/>
    <property type="project" value="TreeGrafter"/>
</dbReference>
<gene>
    <name evidence="11" type="ORF">HS088_TW13G01007</name>
</gene>
<dbReference type="InParanoid" id="A0A7J7CVG8"/>
<comment type="similarity">
    <text evidence="2">Belongs to the rad17/RAD24 family.</text>
</comment>
<evidence type="ECO:0000256" key="3">
    <source>
        <dbReference type="ARBA" id="ARBA00011480"/>
    </source>
</evidence>
<evidence type="ECO:0000313" key="12">
    <source>
        <dbReference type="Proteomes" id="UP000593562"/>
    </source>
</evidence>
<feature type="region of interest" description="Disordered" evidence="9">
    <location>
        <begin position="27"/>
        <end position="54"/>
    </location>
</feature>
<evidence type="ECO:0000313" key="11">
    <source>
        <dbReference type="EMBL" id="KAF5738112.1"/>
    </source>
</evidence>
<dbReference type="GO" id="GO:0033314">
    <property type="term" value="P:mitotic DNA replication checkpoint signaling"/>
    <property type="evidence" value="ECO:0007669"/>
    <property type="project" value="TreeGrafter"/>
</dbReference>
<dbReference type="SMART" id="SM00382">
    <property type="entry name" value="AAA"/>
    <property type="match status" value="1"/>
</dbReference>
<keyword evidence="5" id="KW-0227">DNA damage</keyword>
<dbReference type="PANTHER" id="PTHR12172:SF0">
    <property type="entry name" value="CELL CYCLE CHECKPOINT PROTEIN RAD17"/>
    <property type="match status" value="1"/>
</dbReference>
<feature type="domain" description="AAA+ ATPase" evidence="10">
    <location>
        <begin position="137"/>
        <end position="285"/>
    </location>
</feature>
<dbReference type="InterPro" id="IPR004582">
    <property type="entry name" value="Checkpoint_prot_Rad17_Rad24"/>
</dbReference>
<keyword evidence="8" id="KW-0131">Cell cycle</keyword>
<evidence type="ECO:0000256" key="1">
    <source>
        <dbReference type="ARBA" id="ARBA00004123"/>
    </source>
</evidence>
<dbReference type="FunFam" id="3.40.50.300:FF:001661">
    <property type="entry name" value="RAD17 checkpoint clamp loader component"/>
    <property type="match status" value="1"/>
</dbReference>
<comment type="subcellular location">
    <subcellularLocation>
        <location evidence="1">Nucleus</location>
    </subcellularLocation>
</comment>
<reference evidence="11 12" key="1">
    <citation type="journal article" date="2020" name="Nat. Commun.">
        <title>Genome of Tripterygium wilfordii and identification of cytochrome P450 involved in triptolide biosynthesis.</title>
        <authorList>
            <person name="Tu L."/>
            <person name="Su P."/>
            <person name="Zhang Z."/>
            <person name="Gao L."/>
            <person name="Wang J."/>
            <person name="Hu T."/>
            <person name="Zhou J."/>
            <person name="Zhang Y."/>
            <person name="Zhao Y."/>
            <person name="Liu Y."/>
            <person name="Song Y."/>
            <person name="Tong Y."/>
            <person name="Lu Y."/>
            <person name="Yang J."/>
            <person name="Xu C."/>
            <person name="Jia M."/>
            <person name="Peters R.J."/>
            <person name="Huang L."/>
            <person name="Gao W."/>
        </authorList>
    </citation>
    <scope>NUCLEOTIDE SEQUENCE [LARGE SCALE GENOMIC DNA]</scope>
    <source>
        <strain evidence="12">cv. XIE 37</strain>
        <tissue evidence="11">Leaf</tissue>
    </source>
</reference>
<dbReference type="Proteomes" id="UP000593562">
    <property type="component" value="Unassembled WGS sequence"/>
</dbReference>
<dbReference type="FunCoup" id="A0A7J7CVG8">
    <property type="interactions" value="3815"/>
</dbReference>
<evidence type="ECO:0000256" key="2">
    <source>
        <dbReference type="ARBA" id="ARBA00006168"/>
    </source>
</evidence>
<dbReference type="GO" id="GO:0003682">
    <property type="term" value="F:chromatin binding"/>
    <property type="evidence" value="ECO:0007669"/>
    <property type="project" value="TreeGrafter"/>
</dbReference>
<dbReference type="Gene3D" id="3.40.50.300">
    <property type="entry name" value="P-loop containing nucleotide triphosphate hydrolases"/>
    <property type="match status" value="1"/>
</dbReference>
<dbReference type="GO" id="GO:0005524">
    <property type="term" value="F:ATP binding"/>
    <property type="evidence" value="ECO:0007669"/>
    <property type="project" value="UniProtKB-KW"/>
</dbReference>
<proteinExistence type="inferred from homology"/>
<dbReference type="InterPro" id="IPR003593">
    <property type="entry name" value="AAA+_ATPase"/>
</dbReference>
<keyword evidence="4" id="KW-0547">Nucleotide-binding</keyword>
<dbReference type="Pfam" id="PF03215">
    <property type="entry name" value="Rad17"/>
    <property type="match status" value="1"/>
</dbReference>
<evidence type="ECO:0000259" key="10">
    <source>
        <dbReference type="SMART" id="SM00382"/>
    </source>
</evidence>
<dbReference type="InterPro" id="IPR047854">
    <property type="entry name" value="RFC_lid"/>
</dbReference>
<accession>A0A7J7CVG8</accession>
<keyword evidence="7" id="KW-0539">Nucleus</keyword>
<feature type="compositionally biased region" description="Polar residues" evidence="9">
    <location>
        <begin position="27"/>
        <end position="40"/>
    </location>
</feature>
<name>A0A7J7CVG8_TRIWF</name>
<evidence type="ECO:0000256" key="9">
    <source>
        <dbReference type="SAM" id="MobiDB-lite"/>
    </source>
</evidence>
<sequence>MVMGKRNTVVVLSSSDDEDYVPLLSSKRSYSKPNSRSLVTRTEPRAGKKKRRISDSSSRLCVESSYVDEIRSSFQDFDEVISGSKVSTGFGRNNKKELWIDKYQPRSLEELAVHKKKIEEVKVWFEGRLTPSKDELSNHVLLISGQAGVGKSATIHVIASHLGARVCEWNTPTPTAWQEHVHNFNSGIQYRSKLDEFETFVEKVRKYGLLPSSFPVESKSSIILLIDDLPMTNGRAAFEKLQNCLFLLVTSVQTPTAILVTANGHADPADQTTRLLEELQSSLETAGACKVAFNPITYNSIKKTLTRICREEHCNLSDEQIGIIAKSSGGDIRHAITSLQLFVLKPDLMHRLSPSDLPSGYSKERTHDLNALDGGFSLHFGRDETLSLFHALGKFLHNKRETENTMALDGNAFDISEKFSRLPLKMDAPEKILCQAHGQSRPITDFLHENALDFLSEEAMDDAWGMASYLSDADLLLASFRGMLARYNEAEGVLQSASASVSVRGVLFGNSHPLRSRWHAIRRPKLWQVEQSTLQNKKEIVRQRFTTPSFCDLSVIATEYTPVSNWLGLRTSGALEDHQMLIQSSGMVHGDIEKLSLDDHESEISGDEIEDWD</sequence>
<evidence type="ECO:0000256" key="4">
    <source>
        <dbReference type="ARBA" id="ARBA00022741"/>
    </source>
</evidence>
<comment type="caution">
    <text evidence="11">The sequence shown here is derived from an EMBL/GenBank/DDBJ whole genome shotgun (WGS) entry which is preliminary data.</text>
</comment>
<dbReference type="GO" id="GO:0000077">
    <property type="term" value="P:DNA damage checkpoint signaling"/>
    <property type="evidence" value="ECO:0007669"/>
    <property type="project" value="TreeGrafter"/>
</dbReference>
<dbReference type="Gene3D" id="1.10.8.60">
    <property type="match status" value="1"/>
</dbReference>
<dbReference type="PANTHER" id="PTHR12172">
    <property type="entry name" value="CELL CYCLE CHECKPOINT PROTEIN RAD17"/>
    <property type="match status" value="1"/>
</dbReference>
<dbReference type="AlphaFoldDB" id="A0A7J7CVG8"/>
<protein>
    <submittedName>
        <fullName evidence="11">Putative Radiation sensitive 17</fullName>
    </submittedName>
</protein>
<evidence type="ECO:0000256" key="7">
    <source>
        <dbReference type="ARBA" id="ARBA00023242"/>
    </source>
</evidence>
<dbReference type="GO" id="GO:0006281">
    <property type="term" value="P:DNA repair"/>
    <property type="evidence" value="ECO:0007669"/>
    <property type="project" value="InterPro"/>
</dbReference>
<dbReference type="EMBL" id="JAAARO010000013">
    <property type="protein sequence ID" value="KAF5738112.1"/>
    <property type="molecule type" value="Genomic_DNA"/>
</dbReference>
<keyword evidence="12" id="KW-1185">Reference proteome</keyword>
<dbReference type="OrthoDB" id="10265971at2759"/>
<evidence type="ECO:0000256" key="5">
    <source>
        <dbReference type="ARBA" id="ARBA00022763"/>
    </source>
</evidence>